<keyword evidence="9 10" id="KW-0807">Transducer</keyword>
<reference evidence="11" key="2">
    <citation type="submission" date="2015-02" db="EMBL/GenBank/DDBJ databases">
        <authorList>
            <person name="Torres C."/>
        </authorList>
    </citation>
    <scope>NUCLEOTIDE SEQUENCE</scope>
</reference>
<evidence type="ECO:0000256" key="1">
    <source>
        <dbReference type="ARBA" id="ARBA00004651"/>
    </source>
</evidence>
<evidence type="ECO:0000256" key="10">
    <source>
        <dbReference type="RuleBase" id="RU351113"/>
    </source>
</evidence>
<keyword evidence="7 10" id="KW-0472">Membrane</keyword>
<dbReference type="InterPro" id="IPR004117">
    <property type="entry name" value="7tm6_olfct_rcpt"/>
</dbReference>
<dbReference type="GO" id="GO:0005549">
    <property type="term" value="F:odorant binding"/>
    <property type="evidence" value="ECO:0007669"/>
    <property type="project" value="InterPro"/>
</dbReference>
<feature type="transmembrane region" description="Helical" evidence="10">
    <location>
        <begin position="68"/>
        <end position="90"/>
    </location>
</feature>
<dbReference type="AlphaFoldDB" id="A0A0M4J2U5"/>
<dbReference type="PANTHER" id="PTHR21137:SF3">
    <property type="entry name" value="ODORANT RECEPTOR 30A-RELATED"/>
    <property type="match status" value="1"/>
</dbReference>
<keyword evidence="2" id="KW-1003">Cell membrane</keyword>
<proteinExistence type="evidence at transcript level"/>
<comment type="caution">
    <text evidence="10">Lacks conserved residue(s) required for the propagation of feature annotation.</text>
</comment>
<feature type="transmembrane region" description="Helical" evidence="10">
    <location>
        <begin position="186"/>
        <end position="209"/>
    </location>
</feature>
<evidence type="ECO:0000313" key="11">
    <source>
        <dbReference type="EMBL" id="ALD51469.1"/>
    </source>
</evidence>
<dbReference type="GO" id="GO:0007165">
    <property type="term" value="P:signal transduction"/>
    <property type="evidence" value="ECO:0007669"/>
    <property type="project" value="UniProtKB-KW"/>
</dbReference>
<accession>A0A0M4J2U5</accession>
<evidence type="ECO:0000256" key="4">
    <source>
        <dbReference type="ARBA" id="ARBA00022692"/>
    </source>
</evidence>
<dbReference type="PANTHER" id="PTHR21137">
    <property type="entry name" value="ODORANT RECEPTOR"/>
    <property type="match status" value="1"/>
</dbReference>
<comment type="similarity">
    <text evidence="10">Belongs to the insect chemoreceptor superfamily. Heteromeric odorant receptor channel (TC 1.A.69) family.</text>
</comment>
<dbReference type="GO" id="GO:0004984">
    <property type="term" value="F:olfactory receptor activity"/>
    <property type="evidence" value="ECO:0007669"/>
    <property type="project" value="InterPro"/>
</dbReference>
<evidence type="ECO:0000256" key="9">
    <source>
        <dbReference type="ARBA" id="ARBA00023224"/>
    </source>
</evidence>
<evidence type="ECO:0000256" key="5">
    <source>
        <dbReference type="ARBA" id="ARBA00022725"/>
    </source>
</evidence>
<name>A0A0M4J2U5_LOCMI</name>
<sequence>MEDKLSWTFSGNSALKLNIRHLWLLGTWKLGESRLFKMQSTVAFGLSIWSTVECILAVYFIWGDLEQTTLVLLITCTCSSGVVKMFIFVYDRRRYDSLTLRLDALLSLQTGPCSEDPALAAISDWSRKKASRLTMGLLLFMLSQSMVWYFVPLIAHPEERSLPFVQHQWDNNSLYELSYGVQCLSAVWISQISFSVDCLFASVMILVAAQLEILGQRLINLKNGRDSAEKEEKKQLDSKTGESMYDDLCLCIETHQEILRFVTQLQDTMSPIAMTQFALSVVIACMALFQATFSEDFSAVLKCASFLPIPGGQVYLYCWAATNVTEQAEAVSAAAYSCSWVDASERFKRSLRIIISRSQKPLVLTAGHLYPINREAFLTLVNASYSYYALLSQMNNR</sequence>
<feature type="transmembrane region" description="Helical" evidence="10">
    <location>
        <begin position="133"/>
        <end position="151"/>
    </location>
</feature>
<keyword evidence="5 10" id="KW-0552">Olfaction</keyword>
<evidence type="ECO:0000256" key="2">
    <source>
        <dbReference type="ARBA" id="ARBA00022475"/>
    </source>
</evidence>
<evidence type="ECO:0000256" key="3">
    <source>
        <dbReference type="ARBA" id="ARBA00022606"/>
    </source>
</evidence>
<reference evidence="11" key="1">
    <citation type="journal article" date="2015" name="Cell. Mol. Life Sci.">
        <title>Identification and functional analysis of olfactory receptor family reveal unusual characteristics of the olfactory system in the migratory locust.</title>
        <authorList>
            <person name="Wang Z."/>
            <person name="Yang P."/>
            <person name="Chen D."/>
            <person name="Jiang F."/>
            <person name="Li Y."/>
            <person name="Wang X."/>
            <person name="Kang L."/>
        </authorList>
    </citation>
    <scope>NUCLEOTIDE SEQUENCE</scope>
</reference>
<evidence type="ECO:0000256" key="6">
    <source>
        <dbReference type="ARBA" id="ARBA00022989"/>
    </source>
</evidence>
<dbReference type="Pfam" id="PF02949">
    <property type="entry name" value="7tm_6"/>
    <property type="match status" value="1"/>
</dbReference>
<keyword evidence="3 10" id="KW-0716">Sensory transduction</keyword>
<keyword evidence="4 10" id="KW-0812">Transmembrane</keyword>
<feature type="transmembrane region" description="Helical" evidence="10">
    <location>
        <begin position="42"/>
        <end position="62"/>
    </location>
</feature>
<protein>
    <recommendedName>
        <fullName evidence="10">Odorant receptor</fullName>
    </recommendedName>
</protein>
<keyword evidence="6 10" id="KW-1133">Transmembrane helix</keyword>
<organism evidence="11">
    <name type="scientific">Locusta migratoria</name>
    <name type="common">Migratory locust</name>
    <dbReference type="NCBI Taxonomy" id="7004"/>
    <lineage>
        <taxon>Eukaryota</taxon>
        <taxon>Metazoa</taxon>
        <taxon>Ecdysozoa</taxon>
        <taxon>Arthropoda</taxon>
        <taxon>Hexapoda</taxon>
        <taxon>Insecta</taxon>
        <taxon>Pterygota</taxon>
        <taxon>Neoptera</taxon>
        <taxon>Polyneoptera</taxon>
        <taxon>Orthoptera</taxon>
        <taxon>Caelifera</taxon>
        <taxon>Acrididea</taxon>
        <taxon>Acridomorpha</taxon>
        <taxon>Acridoidea</taxon>
        <taxon>Acrididae</taxon>
        <taxon>Oedipodinae</taxon>
        <taxon>Locusta</taxon>
    </lineage>
</organism>
<evidence type="ECO:0000256" key="8">
    <source>
        <dbReference type="ARBA" id="ARBA00023170"/>
    </source>
</evidence>
<dbReference type="EMBL" id="KP843333">
    <property type="protein sequence ID" value="ALD51469.1"/>
    <property type="molecule type" value="mRNA"/>
</dbReference>
<evidence type="ECO:0000256" key="7">
    <source>
        <dbReference type="ARBA" id="ARBA00023136"/>
    </source>
</evidence>
<comment type="subcellular location">
    <subcellularLocation>
        <location evidence="1 10">Cell membrane</location>
        <topology evidence="1 10">Multi-pass membrane protein</topology>
    </subcellularLocation>
</comment>
<keyword evidence="8 10" id="KW-0675">Receptor</keyword>
<dbReference type="GO" id="GO:0005886">
    <property type="term" value="C:plasma membrane"/>
    <property type="evidence" value="ECO:0007669"/>
    <property type="project" value="UniProtKB-SubCell"/>
</dbReference>
<feature type="transmembrane region" description="Helical" evidence="10">
    <location>
        <begin position="272"/>
        <end position="293"/>
    </location>
</feature>